<dbReference type="FunFam" id="3.40.50.620:FF:000008">
    <property type="entry name" value="Tyrosine--tRNA ligase"/>
    <property type="match status" value="1"/>
</dbReference>
<evidence type="ECO:0000256" key="3">
    <source>
        <dbReference type="ARBA" id="ARBA00022598"/>
    </source>
</evidence>
<feature type="binding site" evidence="11">
    <location>
        <position position="176"/>
    </location>
    <ligand>
        <name>L-tyrosine</name>
        <dbReference type="ChEBI" id="CHEBI:58315"/>
    </ligand>
</feature>
<dbReference type="Gene3D" id="3.40.50.620">
    <property type="entry name" value="HUPs"/>
    <property type="match status" value="1"/>
</dbReference>
<dbReference type="CDD" id="cd00805">
    <property type="entry name" value="TyrRS_core"/>
    <property type="match status" value="1"/>
</dbReference>
<evidence type="ECO:0000256" key="12">
    <source>
        <dbReference type="PROSITE-ProRule" id="PRU00182"/>
    </source>
</evidence>
<dbReference type="InterPro" id="IPR002307">
    <property type="entry name" value="Tyr-tRNA-ligase"/>
</dbReference>
<dbReference type="CDD" id="cd00165">
    <property type="entry name" value="S4"/>
    <property type="match status" value="1"/>
</dbReference>
<evidence type="ECO:0000256" key="6">
    <source>
        <dbReference type="ARBA" id="ARBA00022884"/>
    </source>
</evidence>
<dbReference type="InterPro" id="IPR036986">
    <property type="entry name" value="S4_RNA-bd_sf"/>
</dbReference>
<dbReference type="EMBL" id="PIUM01000006">
    <property type="protein sequence ID" value="PKU25098.1"/>
    <property type="molecule type" value="Genomic_DNA"/>
</dbReference>
<dbReference type="GO" id="GO:0005524">
    <property type="term" value="F:ATP binding"/>
    <property type="evidence" value="ECO:0007669"/>
    <property type="project" value="UniProtKB-UniRule"/>
</dbReference>
<proteinExistence type="inferred from homology"/>
<dbReference type="EC" id="6.1.1.1" evidence="11"/>
<keyword evidence="8 11" id="KW-0030">Aminoacyl-tRNA synthetase</keyword>
<accession>A0A2N3PXH7</accession>
<evidence type="ECO:0000256" key="8">
    <source>
        <dbReference type="ARBA" id="ARBA00023146"/>
    </source>
</evidence>
<feature type="binding site" evidence="11">
    <location>
        <position position="180"/>
    </location>
    <ligand>
        <name>L-tyrosine</name>
        <dbReference type="ChEBI" id="CHEBI:58315"/>
    </ligand>
</feature>
<dbReference type="SUPFAM" id="SSF52374">
    <property type="entry name" value="Nucleotidylyl transferase"/>
    <property type="match status" value="1"/>
</dbReference>
<evidence type="ECO:0000256" key="5">
    <source>
        <dbReference type="ARBA" id="ARBA00022840"/>
    </source>
</evidence>
<reference evidence="14" key="1">
    <citation type="submission" date="2017-12" db="EMBL/GenBank/DDBJ databases">
        <title>Draft genome sequence of Telmatospirillum siberiense 26-4b1T, an acidotolerant peatland alphaproteobacterium potentially involved in sulfur cycling.</title>
        <authorList>
            <person name="Hausmann B."/>
            <person name="Pjevac P."/>
            <person name="Schreck K."/>
            <person name="Herbold C.W."/>
            <person name="Daims H."/>
            <person name="Wagner M."/>
            <person name="Pester M."/>
            <person name="Loy A."/>
        </authorList>
    </citation>
    <scope>NUCLEOTIDE SEQUENCE [LARGE SCALE GENOMIC DNA]</scope>
    <source>
        <strain evidence="14">26-4b1</strain>
    </source>
</reference>
<evidence type="ECO:0000256" key="11">
    <source>
        <dbReference type="HAMAP-Rule" id="MF_02006"/>
    </source>
</evidence>
<evidence type="ECO:0000256" key="10">
    <source>
        <dbReference type="ARBA" id="ARBA00060965"/>
    </source>
</evidence>
<comment type="function">
    <text evidence="11">Catalyzes the attachment of tyrosine to tRNA(Tyr) in a two-step reaction: tyrosine is first activated by ATP to form Tyr-AMP and then transferred to the acceptor end of tRNA(Tyr).</text>
</comment>
<keyword evidence="4 11" id="KW-0547">Nucleotide-binding</keyword>
<comment type="similarity">
    <text evidence="10 11">Belongs to the class-I aminoacyl-tRNA synthetase family. TyrS type 1 subfamily.</text>
</comment>
<feature type="short sequence motif" description="'KMSKS' region" evidence="11">
    <location>
        <begin position="236"/>
        <end position="240"/>
    </location>
</feature>
<dbReference type="GO" id="GO:0006437">
    <property type="term" value="P:tyrosyl-tRNA aminoacylation"/>
    <property type="evidence" value="ECO:0007669"/>
    <property type="project" value="UniProtKB-UniRule"/>
</dbReference>
<dbReference type="InterPro" id="IPR024107">
    <property type="entry name" value="Tyr-tRNA-ligase_bac_1"/>
</dbReference>
<sequence>MTTLRSDFLHTITERGFFNQCTDLDGLDSRLSAGTVTAYIGFDCTADSLHVGSLLPIMLLRHLQKSGHKPIVLMGGGTTRVGDPSGKDEARKLLSDDDIARNMAGIKQVFGKFLTFGDGPTDAVMVNNADWLDQINYIAFLRDFGRHFSVNRMMSFDSVKLRLEREQPLSFLEFNYMILQAYDFLELSRRLGCALQMGGSDQWGNIVNGVELGRRVDARDLFGLTVPLMTTASGAKMGKTAQGAVWLNAERLSAWDYWQFWRNTEDADVGRFLKLFTELPIDEINRLADLEGAEINEAKKILANEATRLAHGAAAAAQAAETAKRTFEEGAAADSLPTVAIPAAELTTGIPAFALFARAGLAASNGEARRLIKGGGAKINDDAVGSETDLIGTPHLKDGVIKLSAGKKRHVLIKAE</sequence>
<keyword evidence="6 12" id="KW-0694">RNA-binding</keyword>
<dbReference type="FunFam" id="1.10.240.10:FF:000001">
    <property type="entry name" value="Tyrosine--tRNA ligase"/>
    <property type="match status" value="1"/>
</dbReference>
<dbReference type="GO" id="GO:0042803">
    <property type="term" value="F:protein homodimerization activity"/>
    <property type="evidence" value="ECO:0007669"/>
    <property type="project" value="UniProtKB-ARBA"/>
</dbReference>
<dbReference type="Proteomes" id="UP000233293">
    <property type="component" value="Unassembled WGS sequence"/>
</dbReference>
<organism evidence="13 14">
    <name type="scientific">Telmatospirillum siberiense</name>
    <dbReference type="NCBI Taxonomy" id="382514"/>
    <lineage>
        <taxon>Bacteria</taxon>
        <taxon>Pseudomonadati</taxon>
        <taxon>Pseudomonadota</taxon>
        <taxon>Alphaproteobacteria</taxon>
        <taxon>Rhodospirillales</taxon>
        <taxon>Rhodospirillaceae</taxon>
        <taxon>Telmatospirillum</taxon>
    </lineage>
</organism>
<dbReference type="InterPro" id="IPR014729">
    <property type="entry name" value="Rossmann-like_a/b/a_fold"/>
</dbReference>
<dbReference type="GO" id="GO:0005829">
    <property type="term" value="C:cytosol"/>
    <property type="evidence" value="ECO:0007669"/>
    <property type="project" value="TreeGrafter"/>
</dbReference>
<comment type="catalytic activity">
    <reaction evidence="9 11">
        <text>tRNA(Tyr) + L-tyrosine + ATP = L-tyrosyl-tRNA(Tyr) + AMP + diphosphate + H(+)</text>
        <dbReference type="Rhea" id="RHEA:10220"/>
        <dbReference type="Rhea" id="RHEA-COMP:9706"/>
        <dbReference type="Rhea" id="RHEA-COMP:9707"/>
        <dbReference type="ChEBI" id="CHEBI:15378"/>
        <dbReference type="ChEBI" id="CHEBI:30616"/>
        <dbReference type="ChEBI" id="CHEBI:33019"/>
        <dbReference type="ChEBI" id="CHEBI:58315"/>
        <dbReference type="ChEBI" id="CHEBI:78442"/>
        <dbReference type="ChEBI" id="CHEBI:78536"/>
        <dbReference type="ChEBI" id="CHEBI:456215"/>
        <dbReference type="EC" id="6.1.1.1"/>
    </reaction>
</comment>
<dbReference type="InterPro" id="IPR002305">
    <property type="entry name" value="aa-tRNA-synth_Ic"/>
</dbReference>
<name>A0A2N3PXH7_9PROT</name>
<keyword evidence="3 11" id="KW-0436">Ligase</keyword>
<dbReference type="PRINTS" id="PR01040">
    <property type="entry name" value="TRNASYNTHTYR"/>
</dbReference>
<comment type="subunit">
    <text evidence="11">Homodimer.</text>
</comment>
<evidence type="ECO:0000256" key="2">
    <source>
        <dbReference type="ARBA" id="ARBA00022490"/>
    </source>
</evidence>
<dbReference type="NCBIfam" id="TIGR00234">
    <property type="entry name" value="tyrS"/>
    <property type="match status" value="1"/>
</dbReference>
<dbReference type="AlphaFoldDB" id="A0A2N3PXH7"/>
<keyword evidence="5 11" id="KW-0067">ATP-binding</keyword>
<dbReference type="Gene3D" id="1.10.240.10">
    <property type="entry name" value="Tyrosyl-Transfer RNA Synthetase"/>
    <property type="match status" value="1"/>
</dbReference>
<dbReference type="GO" id="GO:0004831">
    <property type="term" value="F:tyrosine-tRNA ligase activity"/>
    <property type="evidence" value="ECO:0007669"/>
    <property type="project" value="UniProtKB-UniRule"/>
</dbReference>
<feature type="short sequence motif" description="'HIGH' region" evidence="11">
    <location>
        <begin position="44"/>
        <end position="53"/>
    </location>
</feature>
<evidence type="ECO:0000256" key="4">
    <source>
        <dbReference type="ARBA" id="ARBA00022741"/>
    </source>
</evidence>
<dbReference type="PANTHER" id="PTHR11766">
    <property type="entry name" value="TYROSYL-TRNA SYNTHETASE"/>
    <property type="match status" value="1"/>
</dbReference>
<dbReference type="Pfam" id="PF00579">
    <property type="entry name" value="tRNA-synt_1b"/>
    <property type="match status" value="1"/>
</dbReference>
<feature type="binding site" evidence="11">
    <location>
        <position position="39"/>
    </location>
    <ligand>
        <name>L-tyrosine</name>
        <dbReference type="ChEBI" id="CHEBI:58315"/>
    </ligand>
</feature>
<gene>
    <name evidence="11" type="primary">tyrS</name>
    <name evidence="13" type="ORF">CWS72_07805</name>
</gene>
<comment type="subcellular location">
    <subcellularLocation>
        <location evidence="1 11">Cytoplasm</location>
    </subcellularLocation>
</comment>
<evidence type="ECO:0000313" key="14">
    <source>
        <dbReference type="Proteomes" id="UP000233293"/>
    </source>
</evidence>
<dbReference type="RefSeq" id="WP_101250025.1">
    <property type="nucleotide sequence ID" value="NZ_PIUM01000006.1"/>
</dbReference>
<protein>
    <recommendedName>
        <fullName evidence="11">Tyrosine--tRNA ligase</fullName>
        <ecNumber evidence="11">6.1.1.1</ecNumber>
    </recommendedName>
    <alternativeName>
        <fullName evidence="11">Tyrosyl-tRNA synthetase</fullName>
        <shortName evidence="11">TyrRS</shortName>
    </alternativeName>
</protein>
<comment type="caution">
    <text evidence="13">The sequence shown here is derived from an EMBL/GenBank/DDBJ whole genome shotgun (WGS) entry which is preliminary data.</text>
</comment>
<dbReference type="InterPro" id="IPR024088">
    <property type="entry name" value="Tyr-tRNA-ligase_bac-type"/>
</dbReference>
<dbReference type="GO" id="GO:0003723">
    <property type="term" value="F:RNA binding"/>
    <property type="evidence" value="ECO:0007669"/>
    <property type="project" value="UniProtKB-KW"/>
</dbReference>
<evidence type="ECO:0000256" key="7">
    <source>
        <dbReference type="ARBA" id="ARBA00022917"/>
    </source>
</evidence>
<feature type="binding site" evidence="11">
    <location>
        <position position="239"/>
    </location>
    <ligand>
        <name>ATP</name>
        <dbReference type="ChEBI" id="CHEBI:30616"/>
    </ligand>
</feature>
<evidence type="ECO:0000256" key="1">
    <source>
        <dbReference type="ARBA" id="ARBA00004496"/>
    </source>
</evidence>
<dbReference type="HAMAP" id="MF_02006">
    <property type="entry name" value="Tyr_tRNA_synth_type1"/>
    <property type="match status" value="1"/>
</dbReference>
<evidence type="ECO:0000313" key="13">
    <source>
        <dbReference type="EMBL" id="PKU25098.1"/>
    </source>
</evidence>
<keyword evidence="14" id="KW-1185">Reference proteome</keyword>
<dbReference type="OrthoDB" id="9804243at2"/>
<dbReference type="PROSITE" id="PS50889">
    <property type="entry name" value="S4"/>
    <property type="match status" value="1"/>
</dbReference>
<dbReference type="PANTHER" id="PTHR11766:SF0">
    <property type="entry name" value="TYROSINE--TRNA LIGASE, MITOCHONDRIAL"/>
    <property type="match status" value="1"/>
</dbReference>
<keyword evidence="2 11" id="KW-0963">Cytoplasm</keyword>
<keyword evidence="7 11" id="KW-0648">Protein biosynthesis</keyword>
<dbReference type="Gene3D" id="3.10.290.10">
    <property type="entry name" value="RNA-binding S4 domain"/>
    <property type="match status" value="1"/>
</dbReference>
<evidence type="ECO:0000256" key="9">
    <source>
        <dbReference type="ARBA" id="ARBA00048248"/>
    </source>
</evidence>
<dbReference type="SUPFAM" id="SSF55174">
    <property type="entry name" value="Alpha-L RNA-binding motif"/>
    <property type="match status" value="1"/>
</dbReference>